<dbReference type="Proteomes" id="UP000321337">
    <property type="component" value="Unassembled WGS sequence"/>
</dbReference>
<evidence type="ECO:0000256" key="6">
    <source>
        <dbReference type="ARBA" id="ARBA00022692"/>
    </source>
</evidence>
<evidence type="ECO:0000256" key="2">
    <source>
        <dbReference type="ARBA" id="ARBA00009819"/>
    </source>
</evidence>
<evidence type="ECO:0000256" key="11">
    <source>
        <dbReference type="ARBA" id="ARBA00023136"/>
    </source>
</evidence>
<dbReference type="PIRSF" id="PIRSF006446">
    <property type="entry name" value="Cyt_quinol_oxidase_1"/>
    <property type="match status" value="1"/>
</dbReference>
<evidence type="ECO:0000256" key="5">
    <source>
        <dbReference type="ARBA" id="ARBA00022617"/>
    </source>
</evidence>
<evidence type="ECO:0000256" key="10">
    <source>
        <dbReference type="ARBA" id="ARBA00023004"/>
    </source>
</evidence>
<gene>
    <name evidence="13" type="primary">cydA_1</name>
    <name evidence="13" type="ORF">TPL01_06440</name>
</gene>
<keyword evidence="5 12" id="KW-0349">Heme</keyword>
<evidence type="ECO:0000313" key="14">
    <source>
        <dbReference type="Proteomes" id="UP000321337"/>
    </source>
</evidence>
<keyword evidence="7 12" id="KW-0479">Metal-binding</keyword>
<evidence type="ECO:0000256" key="8">
    <source>
        <dbReference type="ARBA" id="ARBA00022982"/>
    </source>
</evidence>
<dbReference type="AlphaFoldDB" id="A0A512L4W0"/>
<feature type="transmembrane region" description="Helical" evidence="12">
    <location>
        <begin position="57"/>
        <end position="74"/>
    </location>
</feature>
<name>A0A512L4W0_9PROT</name>
<keyword evidence="4 12" id="KW-1003">Cell membrane</keyword>
<keyword evidence="11 12" id="KW-0472">Membrane</keyword>
<feature type="transmembrane region" description="Helical" evidence="12">
    <location>
        <begin position="130"/>
        <end position="149"/>
    </location>
</feature>
<keyword evidence="3 12" id="KW-0813">Transport</keyword>
<keyword evidence="8 12" id="KW-0249">Electron transport</keyword>
<keyword evidence="14" id="KW-1185">Reference proteome</keyword>
<reference evidence="13 14" key="1">
    <citation type="submission" date="2019-07" db="EMBL/GenBank/DDBJ databases">
        <title>Whole genome shotgun sequence of Thiobacillus plumbophilus NBRC 107929.</title>
        <authorList>
            <person name="Hosoyama A."/>
            <person name="Uohara A."/>
            <person name="Ohji S."/>
            <person name="Ichikawa N."/>
        </authorList>
    </citation>
    <scope>NUCLEOTIDE SEQUENCE [LARGE SCALE GENOMIC DNA]</scope>
    <source>
        <strain evidence="13 14">NBRC 107929</strain>
    </source>
</reference>
<dbReference type="GO" id="GO:0019646">
    <property type="term" value="P:aerobic electron transport chain"/>
    <property type="evidence" value="ECO:0007669"/>
    <property type="project" value="InterPro"/>
</dbReference>
<evidence type="ECO:0000256" key="7">
    <source>
        <dbReference type="ARBA" id="ARBA00022723"/>
    </source>
</evidence>
<comment type="caution">
    <text evidence="13">The sequence shown here is derived from an EMBL/GenBank/DDBJ whole genome shotgun (WGS) entry which is preliminary data.</text>
</comment>
<dbReference type="GO" id="GO:0009055">
    <property type="term" value="F:electron transfer activity"/>
    <property type="evidence" value="ECO:0007669"/>
    <property type="project" value="UniProtKB-UniRule"/>
</dbReference>
<feature type="transmembrane region" description="Helical" evidence="12">
    <location>
        <begin position="326"/>
        <end position="350"/>
    </location>
</feature>
<dbReference type="GO" id="GO:0070069">
    <property type="term" value="C:cytochrome complex"/>
    <property type="evidence" value="ECO:0007669"/>
    <property type="project" value="UniProtKB-UniRule"/>
</dbReference>
<dbReference type="GO" id="GO:0046872">
    <property type="term" value="F:metal ion binding"/>
    <property type="evidence" value="ECO:0007669"/>
    <property type="project" value="UniProtKB-UniRule"/>
</dbReference>
<evidence type="ECO:0000256" key="12">
    <source>
        <dbReference type="PIRNR" id="PIRNR006446"/>
    </source>
</evidence>
<dbReference type="PANTHER" id="PTHR30365">
    <property type="entry name" value="CYTOCHROME D UBIQUINOL OXIDASE"/>
    <property type="match status" value="1"/>
</dbReference>
<feature type="transmembrane region" description="Helical" evidence="12">
    <location>
        <begin position="188"/>
        <end position="209"/>
    </location>
</feature>
<dbReference type="GO" id="GO:0005886">
    <property type="term" value="C:plasma membrane"/>
    <property type="evidence" value="ECO:0007669"/>
    <property type="project" value="UniProtKB-SubCell"/>
</dbReference>
<feature type="transmembrane region" description="Helical" evidence="12">
    <location>
        <begin position="94"/>
        <end position="118"/>
    </location>
</feature>
<evidence type="ECO:0000256" key="4">
    <source>
        <dbReference type="ARBA" id="ARBA00022475"/>
    </source>
</evidence>
<dbReference type="PANTHER" id="PTHR30365:SF14">
    <property type="entry name" value="CYTOCHROME BD MENAQUINOL OXIDASE SUBUNIT I-RELATED"/>
    <property type="match status" value="1"/>
</dbReference>
<keyword evidence="10 12" id="KW-0408">Iron</keyword>
<feature type="transmembrane region" description="Helical" evidence="12">
    <location>
        <begin position="418"/>
        <end position="438"/>
    </location>
</feature>
<evidence type="ECO:0000313" key="13">
    <source>
        <dbReference type="EMBL" id="GEP29506.1"/>
    </source>
</evidence>
<dbReference type="EMBL" id="BKAD01000005">
    <property type="protein sequence ID" value="GEP29506.1"/>
    <property type="molecule type" value="Genomic_DNA"/>
</dbReference>
<evidence type="ECO:0000256" key="3">
    <source>
        <dbReference type="ARBA" id="ARBA00022448"/>
    </source>
</evidence>
<comment type="similarity">
    <text evidence="2 12">Belongs to the cytochrome ubiquinol oxidase subunit 1 family.</text>
</comment>
<sequence>MDLLHNPEFLSRAQFGFIALFHILWPPLTIGLALILFGLEAAWVKTGKVVYYHQARFWTKIFLINFGVGVISGLPMEFSFGTNWGPFSIASGDFFGNILGFETAMAFMLEAGFLGIMLFGWKRVSAGMHLFATGMVAFGSTLSAFWIMVANSWMQTPSGVEMQNGKLAITSYFDAIFNPDLAHGFGHMFMACLEISLVVTAGVSAYYLLNNRHRDFFLPAFKWSVLSLVLVAPLQILIGDSAGAALAQTQPAKLAAIESLWHTNKPGEGAPWAILAAPNPAAQKNDWEITVPDVTSLIVTHSLNGTVQGLTDFKPADQPPVLIPFYGFRVMVAAGGFIAFMALTTLWLLWRRRERMQPASVGQNKWLLRGWMLAIPAAYIAIEAGWLVREVGRQPWIVYGMMRTAQGVSKISVAVLQWSLLSFVVFYSAIGIAALVFMRGVLRKGPVFEDPPHQPARHADIVTQPVVVGGGH</sequence>
<evidence type="ECO:0000256" key="9">
    <source>
        <dbReference type="ARBA" id="ARBA00022989"/>
    </source>
</evidence>
<dbReference type="RefSeq" id="WP_147070716.1">
    <property type="nucleotide sequence ID" value="NZ_AP021884.1"/>
</dbReference>
<feature type="transmembrane region" description="Helical" evidence="12">
    <location>
        <begin position="216"/>
        <end position="238"/>
    </location>
</feature>
<organism evidence="13 14">
    <name type="scientific">Sulfuriferula plumbiphila</name>
    <dbReference type="NCBI Taxonomy" id="171865"/>
    <lineage>
        <taxon>Bacteria</taxon>
        <taxon>Pseudomonadati</taxon>
        <taxon>Pseudomonadota</taxon>
        <taxon>Betaproteobacteria</taxon>
        <taxon>Nitrosomonadales</taxon>
        <taxon>Sulfuricellaceae</taxon>
        <taxon>Sulfuriferula</taxon>
    </lineage>
</organism>
<dbReference type="OrthoDB" id="9807042at2"/>
<comment type="subcellular location">
    <subcellularLocation>
        <location evidence="12">Cell inner membrane</location>
    </subcellularLocation>
    <subcellularLocation>
        <location evidence="1">Cell membrane</location>
        <topology evidence="1">Multi-pass membrane protein</topology>
    </subcellularLocation>
</comment>
<dbReference type="GO" id="GO:0016682">
    <property type="term" value="F:oxidoreductase activity, acting on diphenols and related substances as donors, oxygen as acceptor"/>
    <property type="evidence" value="ECO:0007669"/>
    <property type="project" value="TreeGrafter"/>
</dbReference>
<proteinExistence type="inferred from homology"/>
<protein>
    <submittedName>
        <fullName evidence="13">Cytochrome ubiquinol oxidase subunit I</fullName>
    </submittedName>
</protein>
<dbReference type="GO" id="GO:0020037">
    <property type="term" value="F:heme binding"/>
    <property type="evidence" value="ECO:0007669"/>
    <property type="project" value="TreeGrafter"/>
</dbReference>
<dbReference type="Pfam" id="PF01654">
    <property type="entry name" value="Cyt_bd_oxida_I"/>
    <property type="match status" value="1"/>
</dbReference>
<feature type="transmembrane region" description="Helical" evidence="12">
    <location>
        <begin position="371"/>
        <end position="388"/>
    </location>
</feature>
<dbReference type="InterPro" id="IPR002585">
    <property type="entry name" value="Cyt-d_ubiquinol_oxidase_su_1"/>
</dbReference>
<keyword evidence="6 12" id="KW-0812">Transmembrane</keyword>
<accession>A0A512L4W0</accession>
<evidence type="ECO:0000256" key="1">
    <source>
        <dbReference type="ARBA" id="ARBA00004651"/>
    </source>
</evidence>
<feature type="transmembrane region" description="Helical" evidence="12">
    <location>
        <begin position="15"/>
        <end position="37"/>
    </location>
</feature>
<keyword evidence="9 12" id="KW-1133">Transmembrane helix</keyword>